<dbReference type="Proteomes" id="UP001392437">
    <property type="component" value="Unassembled WGS sequence"/>
</dbReference>
<dbReference type="EMBL" id="JAQQWP010000002">
    <property type="protein sequence ID" value="KAK8130267.1"/>
    <property type="molecule type" value="Genomic_DNA"/>
</dbReference>
<gene>
    <name evidence="1" type="ORF">PG999_002647</name>
</gene>
<dbReference type="AlphaFoldDB" id="A0AAW0R8R8"/>
<name>A0AAW0R8R8_9PEZI</name>
<reference evidence="1 2" key="1">
    <citation type="submission" date="2023-01" db="EMBL/GenBank/DDBJ databases">
        <title>Analysis of 21 Apiospora genomes using comparative genomics revels a genus with tremendous synthesis potential of carbohydrate active enzymes and secondary metabolites.</title>
        <authorList>
            <person name="Sorensen T."/>
        </authorList>
    </citation>
    <scope>NUCLEOTIDE SEQUENCE [LARGE SCALE GENOMIC DNA]</scope>
    <source>
        <strain evidence="1 2">CBS 117206</strain>
    </source>
</reference>
<organism evidence="1 2">
    <name type="scientific">Apiospora kogelbergensis</name>
    <dbReference type="NCBI Taxonomy" id="1337665"/>
    <lineage>
        <taxon>Eukaryota</taxon>
        <taxon>Fungi</taxon>
        <taxon>Dikarya</taxon>
        <taxon>Ascomycota</taxon>
        <taxon>Pezizomycotina</taxon>
        <taxon>Sordariomycetes</taxon>
        <taxon>Xylariomycetidae</taxon>
        <taxon>Amphisphaeriales</taxon>
        <taxon>Apiosporaceae</taxon>
        <taxon>Apiospora</taxon>
    </lineage>
</organism>
<proteinExistence type="predicted"/>
<comment type="caution">
    <text evidence="1">The sequence shown here is derived from an EMBL/GenBank/DDBJ whole genome shotgun (WGS) entry which is preliminary data.</text>
</comment>
<accession>A0AAW0R8R8</accession>
<keyword evidence="2" id="KW-1185">Reference proteome</keyword>
<sequence length="360" mass="41135">MVYKRNRQVSTLTTSRFPWTNEYYASTTKGTTQDKAMNSSHPILHLIKEGHEKLARLQAARSHTVEEAAGRYRERRGRHPPPGFEDWFKAAKKRDAIVIEDFFDRIHHDINPFWALNQLELRHRAHGQPELIRIRNGRVNLVSDDPKRGNRWMQIWTKLVKEIGHLPDLDIPINVMDETRVLVPWEKISEYVEQERRTRHIFPASEAVSTYTGYAGVDFQPGPYDPHWIGGEAHKYWDHVRAACPPNSGSRNTSSLPSFNSSIKEIYPAGPIEAYTYKGFVRNFTASQDACLQPHLRGLHATFVESISMSTTHELLPILGGSKLPQNNEILIPGAVYLADDKRYSGVGESVDCGETRWEG</sequence>
<protein>
    <submittedName>
        <fullName evidence="1">Lipopolysaccharide-modifying protein</fullName>
    </submittedName>
</protein>
<evidence type="ECO:0000313" key="1">
    <source>
        <dbReference type="EMBL" id="KAK8130267.1"/>
    </source>
</evidence>
<evidence type="ECO:0000313" key="2">
    <source>
        <dbReference type="Proteomes" id="UP001392437"/>
    </source>
</evidence>